<feature type="transmembrane region" description="Helical" evidence="1">
    <location>
        <begin position="81"/>
        <end position="96"/>
    </location>
</feature>
<gene>
    <name evidence="2" type="ORF">AUJ35_00755</name>
</gene>
<evidence type="ECO:0000256" key="1">
    <source>
        <dbReference type="SAM" id="Phobius"/>
    </source>
</evidence>
<proteinExistence type="predicted"/>
<protein>
    <submittedName>
        <fullName evidence="2">Uncharacterized protein</fullName>
    </submittedName>
</protein>
<accession>A0A1J4T7T9</accession>
<keyword evidence="1" id="KW-0472">Membrane</keyword>
<feature type="transmembrane region" description="Helical" evidence="1">
    <location>
        <begin position="102"/>
        <end position="120"/>
    </location>
</feature>
<dbReference type="AlphaFoldDB" id="A0A1J4T7T9"/>
<evidence type="ECO:0000313" key="3">
    <source>
        <dbReference type="Proteomes" id="UP000182860"/>
    </source>
</evidence>
<feature type="transmembrane region" description="Helical" evidence="1">
    <location>
        <begin position="35"/>
        <end position="60"/>
    </location>
</feature>
<evidence type="ECO:0000313" key="2">
    <source>
        <dbReference type="EMBL" id="OIO08204.1"/>
    </source>
</evidence>
<keyword evidence="1" id="KW-1133">Transmembrane helix</keyword>
<organism evidence="2 3">
    <name type="scientific">Candidatus Falkowbacteria bacterium CG1_02_41_21</name>
    <dbReference type="NCBI Taxonomy" id="1805147"/>
    <lineage>
        <taxon>Bacteria</taxon>
        <taxon>Candidatus Falkowiibacteriota</taxon>
    </lineage>
</organism>
<sequence>MTLKNYLIFMGSTTALLWGLFFFVINLINPDTTNWLGFVIFYLALFLALSGTTALVGFFIRFKIMKNDLAVRAVKTAFRQSFLFSFLVSAILFLLSQKLFSWFNLILLVVIISIIEFLLISSNKK</sequence>
<feature type="transmembrane region" description="Helical" evidence="1">
    <location>
        <begin position="7"/>
        <end position="29"/>
    </location>
</feature>
<dbReference type="EMBL" id="MNUV01000013">
    <property type="protein sequence ID" value="OIO08204.1"/>
    <property type="molecule type" value="Genomic_DNA"/>
</dbReference>
<comment type="caution">
    <text evidence="2">The sequence shown here is derived from an EMBL/GenBank/DDBJ whole genome shotgun (WGS) entry which is preliminary data.</text>
</comment>
<reference evidence="2 3" key="1">
    <citation type="journal article" date="2016" name="Environ. Microbiol.">
        <title>Genomic resolution of a cold subsurface aquifer community provides metabolic insights for novel microbes adapted to high CO concentrations.</title>
        <authorList>
            <person name="Probst A.J."/>
            <person name="Castelle C.J."/>
            <person name="Singh A."/>
            <person name="Brown C.T."/>
            <person name="Anantharaman K."/>
            <person name="Sharon I."/>
            <person name="Hug L.A."/>
            <person name="Burstein D."/>
            <person name="Emerson J.B."/>
            <person name="Thomas B.C."/>
            <person name="Banfield J.F."/>
        </authorList>
    </citation>
    <scope>NUCLEOTIDE SEQUENCE [LARGE SCALE GENOMIC DNA]</scope>
    <source>
        <strain evidence="2">CG1_02_41_21</strain>
    </source>
</reference>
<name>A0A1J4T7T9_9BACT</name>
<dbReference type="Proteomes" id="UP000182860">
    <property type="component" value="Unassembled WGS sequence"/>
</dbReference>
<keyword evidence="1" id="KW-0812">Transmembrane</keyword>